<evidence type="ECO:0000256" key="7">
    <source>
        <dbReference type="ARBA" id="ARBA00023136"/>
    </source>
</evidence>
<dbReference type="PANTHER" id="PTHR46539">
    <property type="entry name" value="E3 UBIQUITIN-PROTEIN LIGASE ATL42"/>
    <property type="match status" value="1"/>
</dbReference>
<protein>
    <recommendedName>
        <fullName evidence="10">RING-type domain-containing protein</fullName>
    </recommendedName>
</protein>
<organism evidence="11 12">
    <name type="scientific">Prorocentrum cordatum</name>
    <dbReference type="NCBI Taxonomy" id="2364126"/>
    <lineage>
        <taxon>Eukaryota</taxon>
        <taxon>Sar</taxon>
        <taxon>Alveolata</taxon>
        <taxon>Dinophyceae</taxon>
        <taxon>Prorocentrales</taxon>
        <taxon>Prorocentraceae</taxon>
        <taxon>Prorocentrum</taxon>
    </lineage>
</organism>
<accession>A0ABN9UGI2</accession>
<keyword evidence="4 8" id="KW-0863">Zinc-finger</keyword>
<comment type="subcellular location">
    <subcellularLocation>
        <location evidence="1">Membrane</location>
    </subcellularLocation>
</comment>
<dbReference type="SUPFAM" id="SSF57850">
    <property type="entry name" value="RING/U-box"/>
    <property type="match status" value="1"/>
</dbReference>
<evidence type="ECO:0000256" key="2">
    <source>
        <dbReference type="ARBA" id="ARBA00022692"/>
    </source>
</evidence>
<evidence type="ECO:0000313" key="11">
    <source>
        <dbReference type="EMBL" id="CAK0858720.1"/>
    </source>
</evidence>
<evidence type="ECO:0000256" key="3">
    <source>
        <dbReference type="ARBA" id="ARBA00022723"/>
    </source>
</evidence>
<dbReference type="Gene3D" id="3.30.40.10">
    <property type="entry name" value="Zinc/RING finger domain, C3HC4 (zinc finger)"/>
    <property type="match status" value="1"/>
</dbReference>
<reference evidence="11" key="1">
    <citation type="submission" date="2023-10" db="EMBL/GenBank/DDBJ databases">
        <authorList>
            <person name="Chen Y."/>
            <person name="Shah S."/>
            <person name="Dougan E. K."/>
            <person name="Thang M."/>
            <person name="Chan C."/>
        </authorList>
    </citation>
    <scope>NUCLEOTIDE SEQUENCE [LARGE SCALE GENOMIC DNA]</scope>
</reference>
<feature type="transmembrane region" description="Helical" evidence="9">
    <location>
        <begin position="218"/>
        <end position="237"/>
    </location>
</feature>
<feature type="transmembrane region" description="Helical" evidence="9">
    <location>
        <begin position="144"/>
        <end position="171"/>
    </location>
</feature>
<sequence length="363" mass="40003">MGSSAPACRKLHSQVVEMFCHPRKYFTVSGGCSDAHDGQLLAAVRLEPSQNRCPYAVFQTQVAAMELSDTVADRVAISIAGVRWSCISSAGVIQIAYVIDLAIRVTCLFSDGSVFVDFSEAGCEVRGGQQTCFEGELVIFVMQWWLYMELALNCGKGIGMALLLCLLGCLTNAGRMGTGFGYVQKVLGFQQTLTFVSIFLFICYFAGVHSYLGKATMHTYSTAVMVSVFFFLFAEVVRRRLEGLHLDSQRLMVRGDARARADVLPRVRHADLENDPGSFQEVCCPICLADFLPDEILTKLACGHTFHITCIRIWLARGFQFGCPMRCDVPAPALAPAVAGTASAASRRRRRRRRQHNRVLIVG</sequence>
<keyword evidence="5" id="KW-0862">Zinc</keyword>
<keyword evidence="3" id="KW-0479">Metal-binding</keyword>
<evidence type="ECO:0000259" key="10">
    <source>
        <dbReference type="PROSITE" id="PS50089"/>
    </source>
</evidence>
<keyword evidence="12" id="KW-1185">Reference proteome</keyword>
<evidence type="ECO:0000313" key="12">
    <source>
        <dbReference type="Proteomes" id="UP001189429"/>
    </source>
</evidence>
<dbReference type="InterPro" id="IPR013083">
    <property type="entry name" value="Znf_RING/FYVE/PHD"/>
</dbReference>
<keyword evidence="2 9" id="KW-0812">Transmembrane</keyword>
<name>A0ABN9UGI2_9DINO</name>
<evidence type="ECO:0000256" key="6">
    <source>
        <dbReference type="ARBA" id="ARBA00022989"/>
    </source>
</evidence>
<dbReference type="EMBL" id="CAUYUJ010015837">
    <property type="protein sequence ID" value="CAK0858720.1"/>
    <property type="molecule type" value="Genomic_DNA"/>
</dbReference>
<feature type="domain" description="RING-type" evidence="10">
    <location>
        <begin position="284"/>
        <end position="325"/>
    </location>
</feature>
<evidence type="ECO:0000256" key="9">
    <source>
        <dbReference type="SAM" id="Phobius"/>
    </source>
</evidence>
<evidence type="ECO:0000256" key="4">
    <source>
        <dbReference type="ARBA" id="ARBA00022771"/>
    </source>
</evidence>
<feature type="transmembrane region" description="Helical" evidence="9">
    <location>
        <begin position="192"/>
        <end position="212"/>
    </location>
</feature>
<comment type="caution">
    <text evidence="11">The sequence shown here is derived from an EMBL/GenBank/DDBJ whole genome shotgun (WGS) entry which is preliminary data.</text>
</comment>
<evidence type="ECO:0000256" key="5">
    <source>
        <dbReference type="ARBA" id="ARBA00022833"/>
    </source>
</evidence>
<dbReference type="InterPro" id="IPR001841">
    <property type="entry name" value="Znf_RING"/>
</dbReference>
<dbReference type="PROSITE" id="PS50089">
    <property type="entry name" value="ZF_RING_2"/>
    <property type="match status" value="1"/>
</dbReference>
<evidence type="ECO:0000256" key="1">
    <source>
        <dbReference type="ARBA" id="ARBA00004370"/>
    </source>
</evidence>
<dbReference type="SMART" id="SM00184">
    <property type="entry name" value="RING"/>
    <property type="match status" value="1"/>
</dbReference>
<proteinExistence type="predicted"/>
<dbReference type="PANTHER" id="PTHR46539:SF1">
    <property type="entry name" value="E3 UBIQUITIN-PROTEIN LIGASE ATL42"/>
    <property type="match status" value="1"/>
</dbReference>
<gene>
    <name evidence="11" type="ORF">PCOR1329_LOCUS48328</name>
</gene>
<evidence type="ECO:0000256" key="8">
    <source>
        <dbReference type="PROSITE-ProRule" id="PRU00175"/>
    </source>
</evidence>
<keyword evidence="6 9" id="KW-1133">Transmembrane helix</keyword>
<keyword evidence="7 9" id="KW-0472">Membrane</keyword>
<dbReference type="Proteomes" id="UP001189429">
    <property type="component" value="Unassembled WGS sequence"/>
</dbReference>
<dbReference type="Pfam" id="PF13639">
    <property type="entry name" value="zf-RING_2"/>
    <property type="match status" value="1"/>
</dbReference>